<dbReference type="OrthoDB" id="2590620at2759"/>
<organism evidence="2 3">
    <name type="scientific">Coprinellus micaceus</name>
    <name type="common">Glistening ink-cap mushroom</name>
    <name type="synonym">Coprinus micaceus</name>
    <dbReference type="NCBI Taxonomy" id="71717"/>
    <lineage>
        <taxon>Eukaryota</taxon>
        <taxon>Fungi</taxon>
        <taxon>Dikarya</taxon>
        <taxon>Basidiomycota</taxon>
        <taxon>Agaricomycotina</taxon>
        <taxon>Agaricomycetes</taxon>
        <taxon>Agaricomycetidae</taxon>
        <taxon>Agaricales</taxon>
        <taxon>Agaricineae</taxon>
        <taxon>Psathyrellaceae</taxon>
        <taxon>Coprinellus</taxon>
    </lineage>
</organism>
<dbReference type="EMBL" id="QPFP01000010">
    <property type="protein sequence ID" value="TEB34332.1"/>
    <property type="molecule type" value="Genomic_DNA"/>
</dbReference>
<reference evidence="2 3" key="1">
    <citation type="journal article" date="2019" name="Nat. Ecol. Evol.">
        <title>Megaphylogeny resolves global patterns of mushroom evolution.</title>
        <authorList>
            <person name="Varga T."/>
            <person name="Krizsan K."/>
            <person name="Foldi C."/>
            <person name="Dima B."/>
            <person name="Sanchez-Garcia M."/>
            <person name="Sanchez-Ramirez S."/>
            <person name="Szollosi G.J."/>
            <person name="Szarkandi J.G."/>
            <person name="Papp V."/>
            <person name="Albert L."/>
            <person name="Andreopoulos W."/>
            <person name="Angelini C."/>
            <person name="Antonin V."/>
            <person name="Barry K.W."/>
            <person name="Bougher N.L."/>
            <person name="Buchanan P."/>
            <person name="Buyck B."/>
            <person name="Bense V."/>
            <person name="Catcheside P."/>
            <person name="Chovatia M."/>
            <person name="Cooper J."/>
            <person name="Damon W."/>
            <person name="Desjardin D."/>
            <person name="Finy P."/>
            <person name="Geml J."/>
            <person name="Haridas S."/>
            <person name="Hughes K."/>
            <person name="Justo A."/>
            <person name="Karasinski D."/>
            <person name="Kautmanova I."/>
            <person name="Kiss B."/>
            <person name="Kocsube S."/>
            <person name="Kotiranta H."/>
            <person name="LaButti K.M."/>
            <person name="Lechner B.E."/>
            <person name="Liimatainen K."/>
            <person name="Lipzen A."/>
            <person name="Lukacs Z."/>
            <person name="Mihaltcheva S."/>
            <person name="Morgado L.N."/>
            <person name="Niskanen T."/>
            <person name="Noordeloos M.E."/>
            <person name="Ohm R.A."/>
            <person name="Ortiz-Santana B."/>
            <person name="Ovrebo C."/>
            <person name="Racz N."/>
            <person name="Riley R."/>
            <person name="Savchenko A."/>
            <person name="Shiryaev A."/>
            <person name="Soop K."/>
            <person name="Spirin V."/>
            <person name="Szebenyi C."/>
            <person name="Tomsovsky M."/>
            <person name="Tulloss R.E."/>
            <person name="Uehling J."/>
            <person name="Grigoriev I.V."/>
            <person name="Vagvolgyi C."/>
            <person name="Papp T."/>
            <person name="Martin F.M."/>
            <person name="Miettinen O."/>
            <person name="Hibbett D.S."/>
            <person name="Nagy L.G."/>
        </authorList>
    </citation>
    <scope>NUCLEOTIDE SEQUENCE [LARGE SCALE GENOMIC DNA]</scope>
    <source>
        <strain evidence="2 3">FP101781</strain>
    </source>
</reference>
<feature type="compositionally biased region" description="Low complexity" evidence="1">
    <location>
        <begin position="83"/>
        <end position="93"/>
    </location>
</feature>
<name>A0A4Y7TLB5_COPMI</name>
<evidence type="ECO:0000313" key="3">
    <source>
        <dbReference type="Proteomes" id="UP000298030"/>
    </source>
</evidence>
<dbReference type="Proteomes" id="UP000298030">
    <property type="component" value="Unassembled WGS sequence"/>
</dbReference>
<accession>A0A4Y7TLB5</accession>
<proteinExistence type="predicted"/>
<gene>
    <name evidence="2" type="ORF">FA13DRAFT_1812247</name>
</gene>
<feature type="compositionally biased region" description="Gly residues" evidence="1">
    <location>
        <begin position="164"/>
        <end position="174"/>
    </location>
</feature>
<feature type="compositionally biased region" description="Basic and acidic residues" evidence="1">
    <location>
        <begin position="111"/>
        <end position="148"/>
    </location>
</feature>
<dbReference type="AlphaFoldDB" id="A0A4Y7TLB5"/>
<evidence type="ECO:0000313" key="2">
    <source>
        <dbReference type="EMBL" id="TEB34332.1"/>
    </source>
</evidence>
<keyword evidence="3" id="KW-1185">Reference proteome</keyword>
<sequence length="174" mass="18864">MPLFKSNTQRERDHQNRETIDRAHHDPSYNPGVEHRRGHLSGQGEYRDNTSLPHGTQWDPAHTEGHHAQGIPPASTINHDGGRSSSTGSGRLTGKVEAAVGSFVGSQSLKAKGEQKQHEAEAYKRQAAELSEAERLEQEARVRRERAVAHGAHPGNLKAQGQDLAGGGTGHAGW</sequence>
<protein>
    <submittedName>
        <fullName evidence="2">Uncharacterized protein</fullName>
    </submittedName>
</protein>
<feature type="compositionally biased region" description="Basic and acidic residues" evidence="1">
    <location>
        <begin position="8"/>
        <end position="27"/>
    </location>
</feature>
<evidence type="ECO:0000256" key="1">
    <source>
        <dbReference type="SAM" id="MobiDB-lite"/>
    </source>
</evidence>
<comment type="caution">
    <text evidence="2">The sequence shown here is derived from an EMBL/GenBank/DDBJ whole genome shotgun (WGS) entry which is preliminary data.</text>
</comment>
<feature type="region of interest" description="Disordered" evidence="1">
    <location>
        <begin position="1"/>
        <end position="174"/>
    </location>
</feature>